<organism evidence="7 8">
    <name type="scientific">Shouchella clausii</name>
    <name type="common">Alkalihalobacillus clausii</name>
    <dbReference type="NCBI Taxonomy" id="79880"/>
    <lineage>
        <taxon>Bacteria</taxon>
        <taxon>Bacillati</taxon>
        <taxon>Bacillota</taxon>
        <taxon>Bacilli</taxon>
        <taxon>Bacillales</taxon>
        <taxon>Bacillaceae</taxon>
        <taxon>Shouchella</taxon>
    </lineage>
</organism>
<reference evidence="7 8" key="1">
    <citation type="submission" date="2017-07" db="EMBL/GenBank/DDBJ databases">
        <title>Isolation and whole genome analysis of endospore-forming bacteria from heroin.</title>
        <authorList>
            <person name="Kalinowski J."/>
            <person name="Ahrens B."/>
            <person name="Al-Dilaimi A."/>
            <person name="Winkler A."/>
            <person name="Wibberg D."/>
            <person name="Schleenbecker U."/>
            <person name="Ruckert C."/>
            <person name="Wolfel R."/>
            <person name="Grass G."/>
        </authorList>
    </citation>
    <scope>NUCLEOTIDE SEQUENCE [LARGE SCALE GENOMIC DNA]</scope>
    <source>
        <strain evidence="7 8">7539</strain>
    </source>
</reference>
<dbReference type="RefSeq" id="WP_011248391.1">
    <property type="nucleotide sequence ID" value="NZ_BOQQ01000001.1"/>
</dbReference>
<evidence type="ECO:0000256" key="2">
    <source>
        <dbReference type="ARBA" id="ARBA00022553"/>
    </source>
</evidence>
<evidence type="ECO:0000313" key="8">
    <source>
        <dbReference type="Proteomes" id="UP000216207"/>
    </source>
</evidence>
<evidence type="ECO:0000313" key="7">
    <source>
        <dbReference type="EMBL" id="PAE89090.1"/>
    </source>
</evidence>
<dbReference type="Gene3D" id="6.10.250.690">
    <property type="match status" value="1"/>
</dbReference>
<keyword evidence="4" id="KW-0805">Transcription regulation</keyword>
<evidence type="ECO:0000256" key="6">
    <source>
        <dbReference type="ARBA" id="ARBA00023163"/>
    </source>
</evidence>
<dbReference type="PROSITE" id="PS50110">
    <property type="entry name" value="RESPONSE_REGULATORY"/>
    <property type="match status" value="1"/>
</dbReference>
<dbReference type="GO" id="GO:0032993">
    <property type="term" value="C:protein-DNA complex"/>
    <property type="evidence" value="ECO:0007669"/>
    <property type="project" value="TreeGrafter"/>
</dbReference>
<dbReference type="SMART" id="SM00862">
    <property type="entry name" value="Trans_reg_C"/>
    <property type="match status" value="1"/>
</dbReference>
<dbReference type="CDD" id="cd00383">
    <property type="entry name" value="trans_reg_C"/>
    <property type="match status" value="1"/>
</dbReference>
<dbReference type="GO" id="GO:0000976">
    <property type="term" value="F:transcription cis-regulatory region binding"/>
    <property type="evidence" value="ECO:0007669"/>
    <property type="project" value="TreeGrafter"/>
</dbReference>
<dbReference type="Gene3D" id="1.10.10.10">
    <property type="entry name" value="Winged helix-like DNA-binding domain superfamily/Winged helix DNA-binding domain"/>
    <property type="match status" value="1"/>
</dbReference>
<dbReference type="InterPro" id="IPR001789">
    <property type="entry name" value="Sig_transdc_resp-reg_receiver"/>
</dbReference>
<keyword evidence="5 7" id="KW-0238">DNA-binding</keyword>
<dbReference type="OMA" id="RAGPLEY"/>
<protein>
    <submittedName>
        <fullName evidence="7">DNA-binding response regulator</fullName>
    </submittedName>
</protein>
<dbReference type="GO" id="GO:0005829">
    <property type="term" value="C:cytosol"/>
    <property type="evidence" value="ECO:0007669"/>
    <property type="project" value="TreeGrafter"/>
</dbReference>
<dbReference type="PANTHER" id="PTHR48111:SF2">
    <property type="entry name" value="RESPONSE REGULATOR SAER"/>
    <property type="match status" value="1"/>
</dbReference>
<dbReference type="SUPFAM" id="SSF52172">
    <property type="entry name" value="CheY-like"/>
    <property type="match status" value="1"/>
</dbReference>
<evidence type="ECO:0000256" key="1">
    <source>
        <dbReference type="ARBA" id="ARBA00004496"/>
    </source>
</evidence>
<keyword evidence="6" id="KW-0804">Transcription</keyword>
<dbReference type="Pfam" id="PF00486">
    <property type="entry name" value="Trans_reg_C"/>
    <property type="match status" value="1"/>
</dbReference>
<dbReference type="Pfam" id="PF00072">
    <property type="entry name" value="Response_reg"/>
    <property type="match status" value="1"/>
</dbReference>
<dbReference type="EMBL" id="NPCC01000011">
    <property type="protein sequence ID" value="PAE89090.1"/>
    <property type="molecule type" value="Genomic_DNA"/>
</dbReference>
<dbReference type="GO" id="GO:0000156">
    <property type="term" value="F:phosphorelay response regulator activity"/>
    <property type="evidence" value="ECO:0007669"/>
    <property type="project" value="TreeGrafter"/>
</dbReference>
<dbReference type="PROSITE" id="PS51755">
    <property type="entry name" value="OMPR_PHOB"/>
    <property type="match status" value="1"/>
</dbReference>
<dbReference type="AlphaFoldDB" id="A0A268P1B6"/>
<dbReference type="InterPro" id="IPR011006">
    <property type="entry name" value="CheY-like_superfamily"/>
</dbReference>
<dbReference type="FunFam" id="1.10.10.10:FF:000018">
    <property type="entry name" value="DNA-binding response regulator ResD"/>
    <property type="match status" value="1"/>
</dbReference>
<comment type="caution">
    <text evidence="7">The sequence shown here is derived from an EMBL/GenBank/DDBJ whole genome shotgun (WGS) entry which is preliminary data.</text>
</comment>
<dbReference type="PANTHER" id="PTHR48111">
    <property type="entry name" value="REGULATOR OF RPOS"/>
    <property type="match status" value="1"/>
</dbReference>
<proteinExistence type="predicted"/>
<sequence length="224" mass="26047">MEHILIVDDEIQITSIVGELLQEEGYQTTVANDGMNAIKLIKEQDFDLIILDIMMPYVNGLDVCRSVREFTDVPILFVTARTSMNDQINGLNIGGDDYINKPFTHEQLLARIKTHLRREKRKQQPTDELVYGKIKLDRRTNELRYGETPLLLTNKEFKIMEMLMSNPRQIFSKDHLYETIWGVEATGQSHTVTEHIRNIRIRIHKIDPMANLIHTVWGVGYKLE</sequence>
<comment type="subcellular location">
    <subcellularLocation>
        <location evidence="1">Cytoplasm</location>
    </subcellularLocation>
</comment>
<dbReference type="CDD" id="cd17574">
    <property type="entry name" value="REC_OmpR"/>
    <property type="match status" value="1"/>
</dbReference>
<evidence type="ECO:0000256" key="5">
    <source>
        <dbReference type="ARBA" id="ARBA00023125"/>
    </source>
</evidence>
<keyword evidence="2" id="KW-0597">Phosphoprotein</keyword>
<evidence type="ECO:0000256" key="4">
    <source>
        <dbReference type="ARBA" id="ARBA00023015"/>
    </source>
</evidence>
<dbReference type="Gene3D" id="3.40.50.2300">
    <property type="match status" value="1"/>
</dbReference>
<keyword evidence="3" id="KW-0902">Two-component regulatory system</keyword>
<dbReference type="FunFam" id="3.40.50.2300:FF:000001">
    <property type="entry name" value="DNA-binding response regulator PhoB"/>
    <property type="match status" value="1"/>
</dbReference>
<dbReference type="SMART" id="SM00448">
    <property type="entry name" value="REC"/>
    <property type="match status" value="1"/>
</dbReference>
<accession>A0A268P1B6</accession>
<dbReference type="InterPro" id="IPR036388">
    <property type="entry name" value="WH-like_DNA-bd_sf"/>
</dbReference>
<evidence type="ECO:0000256" key="3">
    <source>
        <dbReference type="ARBA" id="ARBA00023012"/>
    </source>
</evidence>
<dbReference type="GO" id="GO:0006355">
    <property type="term" value="P:regulation of DNA-templated transcription"/>
    <property type="evidence" value="ECO:0007669"/>
    <property type="project" value="InterPro"/>
</dbReference>
<gene>
    <name evidence="7" type="ORF">CHH72_09610</name>
</gene>
<dbReference type="InterPro" id="IPR001867">
    <property type="entry name" value="OmpR/PhoB-type_DNA-bd"/>
</dbReference>
<dbReference type="InterPro" id="IPR039420">
    <property type="entry name" value="WalR-like"/>
</dbReference>
<dbReference type="Proteomes" id="UP000216207">
    <property type="component" value="Unassembled WGS sequence"/>
</dbReference>
<name>A0A268P1B6_SHOCL</name>